<keyword evidence="3" id="KW-1185">Reference proteome</keyword>
<sequence>MRNNNKFILVMIITFFISFTILIVSNNSYADDIEVIGKDLGLVIEPSGEKFFDLQILNPGDIKKGSITVKNNYEHPFNLYMRAERIGEVDNVDLLNQLILQINYDGELMFEGPMNNFAKENIYLGKLEIGDVYKLDATVKLPGPETGNEFQGKKVDVKWIFTAQTERVLGESDGPNEEVVDEQEVVDDGATYIPKMPKTGEVVPYLLYGVGISSLLIGIILKFKK</sequence>
<dbReference type="RefSeq" id="WP_160196435.1">
    <property type="nucleotide sequence ID" value="NZ_QXXA01000004.1"/>
</dbReference>
<accession>A0A845QVY3</accession>
<comment type="caution">
    <text evidence="2">The sequence shown here is derived from an EMBL/GenBank/DDBJ whole genome shotgun (WGS) entry which is preliminary data.</text>
</comment>
<protein>
    <recommendedName>
        <fullName evidence="4">LPXTG cell wall anchor domain-containing protein</fullName>
    </recommendedName>
</protein>
<evidence type="ECO:0000256" key="1">
    <source>
        <dbReference type="SAM" id="Phobius"/>
    </source>
</evidence>
<dbReference type="AlphaFoldDB" id="A0A845QVY3"/>
<reference evidence="2 3" key="1">
    <citation type="submission" date="2018-08" db="EMBL/GenBank/DDBJ databases">
        <title>Murine metabolic-syndrome-specific gut microbial biobank.</title>
        <authorList>
            <person name="Liu C."/>
        </authorList>
    </citation>
    <scope>NUCLEOTIDE SEQUENCE [LARGE SCALE GENOMIC DNA]</scope>
    <source>
        <strain evidence="2 3">583</strain>
    </source>
</reference>
<keyword evidence="1" id="KW-1133">Transmembrane helix</keyword>
<keyword evidence="1" id="KW-0472">Membrane</keyword>
<feature type="transmembrane region" description="Helical" evidence="1">
    <location>
        <begin position="202"/>
        <end position="221"/>
    </location>
</feature>
<evidence type="ECO:0000313" key="2">
    <source>
        <dbReference type="EMBL" id="NBI05949.1"/>
    </source>
</evidence>
<evidence type="ECO:0008006" key="4">
    <source>
        <dbReference type="Google" id="ProtNLM"/>
    </source>
</evidence>
<dbReference type="EMBL" id="QXXA01000004">
    <property type="protein sequence ID" value="NBI05949.1"/>
    <property type="molecule type" value="Genomic_DNA"/>
</dbReference>
<gene>
    <name evidence="2" type="ORF">D3Z33_03640</name>
</gene>
<feature type="transmembrane region" description="Helical" evidence="1">
    <location>
        <begin position="7"/>
        <end position="25"/>
    </location>
</feature>
<dbReference type="OrthoDB" id="2088440at2"/>
<dbReference type="Proteomes" id="UP000467132">
    <property type="component" value="Unassembled WGS sequence"/>
</dbReference>
<keyword evidence="1" id="KW-0812">Transmembrane</keyword>
<organism evidence="2 3">
    <name type="scientific">Senegalia massiliensis</name>
    <dbReference type="NCBI Taxonomy" id="1720316"/>
    <lineage>
        <taxon>Bacteria</taxon>
        <taxon>Bacillati</taxon>
        <taxon>Bacillota</taxon>
        <taxon>Clostridia</taxon>
        <taxon>Eubacteriales</taxon>
        <taxon>Clostridiaceae</taxon>
        <taxon>Senegalia</taxon>
    </lineage>
</organism>
<evidence type="ECO:0000313" key="3">
    <source>
        <dbReference type="Proteomes" id="UP000467132"/>
    </source>
</evidence>
<proteinExistence type="predicted"/>
<name>A0A845QVY3_9CLOT</name>